<accession>A0A5B0KQD0</accession>
<sequence length="198" mass="21779">MKRTAAVLGLGAALAATGAFAYTRHNEMQRLRAELGRVQEHIEVLEEKAVPILMSAHRNAAYAYLAANRATFAAMEGDGVFIGLDALKATGLVAPAMDGKVAGRSICLWLTRTHENQWALVTFTNEPSLPFSEEQIEDIAKHLGPSTTALRNANWKLRVNEQTEIDMNKPLSNECRALPAQPINVLLLDLRHADLRLQ</sequence>
<evidence type="ECO:0000313" key="3">
    <source>
        <dbReference type="Proteomes" id="UP000325333"/>
    </source>
</evidence>
<name>A0A5B0KQD0_9PROT</name>
<keyword evidence="1" id="KW-0732">Signal</keyword>
<evidence type="ECO:0000256" key="1">
    <source>
        <dbReference type="SAM" id="SignalP"/>
    </source>
</evidence>
<gene>
    <name evidence="2" type="ORF">FH063_002485</name>
</gene>
<feature type="signal peptide" evidence="1">
    <location>
        <begin position="1"/>
        <end position="21"/>
    </location>
</feature>
<protein>
    <submittedName>
        <fullName evidence="2">Uncharacterized protein</fullName>
    </submittedName>
</protein>
<feature type="chain" id="PRO_5022835204" evidence="1">
    <location>
        <begin position="22"/>
        <end position="198"/>
    </location>
</feature>
<organism evidence="2 3">
    <name type="scientific">Azospirillum argentinense</name>
    <dbReference type="NCBI Taxonomy" id="2970906"/>
    <lineage>
        <taxon>Bacteria</taxon>
        <taxon>Pseudomonadati</taxon>
        <taxon>Pseudomonadota</taxon>
        <taxon>Alphaproteobacteria</taxon>
        <taxon>Rhodospirillales</taxon>
        <taxon>Azospirillaceae</taxon>
        <taxon>Azospirillum</taxon>
    </lineage>
</organism>
<dbReference type="Proteomes" id="UP000325333">
    <property type="component" value="Unassembled WGS sequence"/>
</dbReference>
<proteinExistence type="predicted"/>
<reference evidence="2 3" key="1">
    <citation type="submission" date="2019-07" db="EMBL/GenBank/DDBJ databases">
        <title>Genome sequencing of the stress-tolerant strain Azospirillum brasilense Az19.</title>
        <authorList>
            <person name="Maroniche G.A."/>
            <person name="Garcia J.E."/>
            <person name="Pagnussat L."/>
            <person name="Amenta M."/>
            <person name="Creus C.M."/>
        </authorList>
    </citation>
    <scope>NUCLEOTIDE SEQUENCE [LARGE SCALE GENOMIC DNA]</scope>
    <source>
        <strain evidence="2 3">Az19</strain>
    </source>
</reference>
<dbReference type="AlphaFoldDB" id="A0A5B0KQD0"/>
<dbReference type="EMBL" id="VEWN01000013">
    <property type="protein sequence ID" value="KAA1053903.1"/>
    <property type="molecule type" value="Genomic_DNA"/>
</dbReference>
<comment type="caution">
    <text evidence="2">The sequence shown here is derived from an EMBL/GenBank/DDBJ whole genome shotgun (WGS) entry which is preliminary data.</text>
</comment>
<evidence type="ECO:0000313" key="2">
    <source>
        <dbReference type="EMBL" id="KAA1053903.1"/>
    </source>
</evidence>
<dbReference type="RefSeq" id="WP_149651010.1">
    <property type="nucleotide sequence ID" value="NZ_VEWN01000013.1"/>
</dbReference>